<evidence type="ECO:0000313" key="3">
    <source>
        <dbReference type="Proteomes" id="UP000821866"/>
    </source>
</evidence>
<protein>
    <submittedName>
        <fullName evidence="2">Uncharacterized protein</fullName>
    </submittedName>
</protein>
<sequence length="173" mass="18997">MPDVLKLGGWYNDTATVECDSWDYDPKSAPTTIISRWNLVCRSHWLINVANVIYSASSPLFLVVVGHVADRGGREPVLWVSITMLLIVTFASCFADTYSMYLSTRFLAAGFSAVNVVVSLVILFEGSSFCDGVLKTCIATSLYRSYCPTCGLSCFGSARCTWLRRAPAGFSCR</sequence>
<comment type="caution">
    <text evidence="2">The sequence shown here is derived from an EMBL/GenBank/DDBJ whole genome shotgun (WGS) entry which is preliminary data.</text>
</comment>
<feature type="transmembrane region" description="Helical" evidence="1">
    <location>
        <begin position="45"/>
        <end position="65"/>
    </location>
</feature>
<keyword evidence="1" id="KW-1133">Transmembrane helix</keyword>
<feature type="transmembrane region" description="Helical" evidence="1">
    <location>
        <begin position="106"/>
        <end position="124"/>
    </location>
</feature>
<keyword evidence="3" id="KW-1185">Reference proteome</keyword>
<reference evidence="2" key="2">
    <citation type="submission" date="2021-09" db="EMBL/GenBank/DDBJ databases">
        <authorList>
            <person name="Jia N."/>
            <person name="Wang J."/>
            <person name="Shi W."/>
            <person name="Du L."/>
            <person name="Sun Y."/>
            <person name="Zhan W."/>
            <person name="Jiang J."/>
            <person name="Wang Q."/>
            <person name="Zhang B."/>
            <person name="Ji P."/>
            <person name="Sakyi L.B."/>
            <person name="Cui X."/>
            <person name="Yuan T."/>
            <person name="Jiang B."/>
            <person name="Yang W."/>
            <person name="Lam T.T.-Y."/>
            <person name="Chang Q."/>
            <person name="Ding S."/>
            <person name="Wang X."/>
            <person name="Zhu J."/>
            <person name="Ruan X."/>
            <person name="Zhao L."/>
            <person name="Wei J."/>
            <person name="Que T."/>
            <person name="Du C."/>
            <person name="Cheng J."/>
            <person name="Dai P."/>
            <person name="Han X."/>
            <person name="Huang E."/>
            <person name="Gao Y."/>
            <person name="Liu J."/>
            <person name="Shao H."/>
            <person name="Ye R."/>
            <person name="Li L."/>
            <person name="Wei W."/>
            <person name="Wang X."/>
            <person name="Wang C."/>
            <person name="Huo Q."/>
            <person name="Li W."/>
            <person name="Guo W."/>
            <person name="Chen H."/>
            <person name="Chen S."/>
            <person name="Zhou L."/>
            <person name="Zhou L."/>
            <person name="Ni X."/>
            <person name="Tian J."/>
            <person name="Zhou Y."/>
            <person name="Sheng Y."/>
            <person name="Liu T."/>
            <person name="Pan Y."/>
            <person name="Xia L."/>
            <person name="Li J."/>
            <person name="Zhao F."/>
            <person name="Cao W."/>
        </authorList>
    </citation>
    <scope>NUCLEOTIDE SEQUENCE</scope>
    <source>
        <strain evidence="2">Rmic-2018</strain>
        <tissue evidence="2">Larvae</tissue>
    </source>
</reference>
<dbReference type="InterPro" id="IPR036259">
    <property type="entry name" value="MFS_trans_sf"/>
</dbReference>
<dbReference type="SUPFAM" id="SSF103473">
    <property type="entry name" value="MFS general substrate transporter"/>
    <property type="match status" value="1"/>
</dbReference>
<reference evidence="2" key="1">
    <citation type="journal article" date="2020" name="Cell">
        <title>Large-Scale Comparative Analyses of Tick Genomes Elucidate Their Genetic Diversity and Vector Capacities.</title>
        <authorList>
            <consortium name="Tick Genome and Microbiome Consortium (TIGMIC)"/>
            <person name="Jia N."/>
            <person name="Wang J."/>
            <person name="Shi W."/>
            <person name="Du L."/>
            <person name="Sun Y."/>
            <person name="Zhan W."/>
            <person name="Jiang J.F."/>
            <person name="Wang Q."/>
            <person name="Zhang B."/>
            <person name="Ji P."/>
            <person name="Bell-Sakyi L."/>
            <person name="Cui X.M."/>
            <person name="Yuan T.T."/>
            <person name="Jiang B.G."/>
            <person name="Yang W.F."/>
            <person name="Lam T.T."/>
            <person name="Chang Q.C."/>
            <person name="Ding S.J."/>
            <person name="Wang X.J."/>
            <person name="Zhu J.G."/>
            <person name="Ruan X.D."/>
            <person name="Zhao L."/>
            <person name="Wei J.T."/>
            <person name="Ye R.Z."/>
            <person name="Que T.C."/>
            <person name="Du C.H."/>
            <person name="Zhou Y.H."/>
            <person name="Cheng J.X."/>
            <person name="Dai P.F."/>
            <person name="Guo W.B."/>
            <person name="Han X.H."/>
            <person name="Huang E.J."/>
            <person name="Li L.F."/>
            <person name="Wei W."/>
            <person name="Gao Y.C."/>
            <person name="Liu J.Z."/>
            <person name="Shao H.Z."/>
            <person name="Wang X."/>
            <person name="Wang C.C."/>
            <person name="Yang T.C."/>
            <person name="Huo Q.B."/>
            <person name="Li W."/>
            <person name="Chen H.Y."/>
            <person name="Chen S.E."/>
            <person name="Zhou L.G."/>
            <person name="Ni X.B."/>
            <person name="Tian J.H."/>
            <person name="Sheng Y."/>
            <person name="Liu T."/>
            <person name="Pan Y.S."/>
            <person name="Xia L.Y."/>
            <person name="Li J."/>
            <person name="Zhao F."/>
            <person name="Cao W.C."/>
        </authorList>
    </citation>
    <scope>NUCLEOTIDE SEQUENCE</scope>
    <source>
        <strain evidence="2">Rmic-2018</strain>
    </source>
</reference>
<evidence type="ECO:0000256" key="1">
    <source>
        <dbReference type="SAM" id="Phobius"/>
    </source>
</evidence>
<keyword evidence="1" id="KW-0812">Transmembrane</keyword>
<dbReference type="AlphaFoldDB" id="A0A9J6DTT3"/>
<organism evidence="2 3">
    <name type="scientific">Rhipicephalus microplus</name>
    <name type="common">Cattle tick</name>
    <name type="synonym">Boophilus microplus</name>
    <dbReference type="NCBI Taxonomy" id="6941"/>
    <lineage>
        <taxon>Eukaryota</taxon>
        <taxon>Metazoa</taxon>
        <taxon>Ecdysozoa</taxon>
        <taxon>Arthropoda</taxon>
        <taxon>Chelicerata</taxon>
        <taxon>Arachnida</taxon>
        <taxon>Acari</taxon>
        <taxon>Parasitiformes</taxon>
        <taxon>Ixodida</taxon>
        <taxon>Ixodoidea</taxon>
        <taxon>Ixodidae</taxon>
        <taxon>Rhipicephalinae</taxon>
        <taxon>Rhipicephalus</taxon>
        <taxon>Boophilus</taxon>
    </lineage>
</organism>
<proteinExistence type="predicted"/>
<gene>
    <name evidence="2" type="ORF">HPB51_010041</name>
</gene>
<feature type="transmembrane region" description="Helical" evidence="1">
    <location>
        <begin position="77"/>
        <end position="94"/>
    </location>
</feature>
<dbReference type="Proteomes" id="UP000821866">
    <property type="component" value="Unassembled WGS sequence"/>
</dbReference>
<keyword evidence="1" id="KW-0472">Membrane</keyword>
<name>A0A9J6DTT3_RHIMP</name>
<accession>A0A9J6DTT3</accession>
<dbReference type="Gene3D" id="1.20.1250.20">
    <property type="entry name" value="MFS general substrate transporter like domains"/>
    <property type="match status" value="1"/>
</dbReference>
<dbReference type="EMBL" id="JABSTU010000007">
    <property type="protein sequence ID" value="KAH8025583.1"/>
    <property type="molecule type" value="Genomic_DNA"/>
</dbReference>
<evidence type="ECO:0000313" key="2">
    <source>
        <dbReference type="EMBL" id="KAH8025583.1"/>
    </source>
</evidence>